<protein>
    <submittedName>
        <fullName evidence="1">Uncharacterized protein</fullName>
    </submittedName>
</protein>
<sequence>MPTCETEPLRWKTWILPASFQQPAYMTIVFNTTDGSASLSGSARRIFALALRRSLDHWPCLLSCGSSRAVSNERNLLLALKEWAFIMNLKFLLDPTSM</sequence>
<dbReference type="AlphaFoldDB" id="A0AAV4IE74"/>
<accession>A0AAV4IE74</accession>
<evidence type="ECO:0000313" key="1">
    <source>
        <dbReference type="EMBL" id="GFS09406.1"/>
    </source>
</evidence>
<name>A0AAV4IE74_9GAST</name>
<reference evidence="1 2" key="1">
    <citation type="journal article" date="2021" name="Elife">
        <title>Chloroplast acquisition without the gene transfer in kleptoplastic sea slugs, Plakobranchus ocellatus.</title>
        <authorList>
            <person name="Maeda T."/>
            <person name="Takahashi S."/>
            <person name="Yoshida T."/>
            <person name="Shimamura S."/>
            <person name="Takaki Y."/>
            <person name="Nagai Y."/>
            <person name="Toyoda A."/>
            <person name="Suzuki Y."/>
            <person name="Arimoto A."/>
            <person name="Ishii H."/>
            <person name="Satoh N."/>
            <person name="Nishiyama T."/>
            <person name="Hasebe M."/>
            <person name="Maruyama T."/>
            <person name="Minagawa J."/>
            <person name="Obokata J."/>
            <person name="Shigenobu S."/>
        </authorList>
    </citation>
    <scope>NUCLEOTIDE SEQUENCE [LARGE SCALE GENOMIC DNA]</scope>
</reference>
<gene>
    <name evidence="1" type="ORF">ElyMa_006620900</name>
</gene>
<evidence type="ECO:0000313" key="2">
    <source>
        <dbReference type="Proteomes" id="UP000762676"/>
    </source>
</evidence>
<organism evidence="1 2">
    <name type="scientific">Elysia marginata</name>
    <dbReference type="NCBI Taxonomy" id="1093978"/>
    <lineage>
        <taxon>Eukaryota</taxon>
        <taxon>Metazoa</taxon>
        <taxon>Spiralia</taxon>
        <taxon>Lophotrochozoa</taxon>
        <taxon>Mollusca</taxon>
        <taxon>Gastropoda</taxon>
        <taxon>Heterobranchia</taxon>
        <taxon>Euthyneura</taxon>
        <taxon>Panpulmonata</taxon>
        <taxon>Sacoglossa</taxon>
        <taxon>Placobranchoidea</taxon>
        <taxon>Plakobranchidae</taxon>
        <taxon>Elysia</taxon>
    </lineage>
</organism>
<dbReference type="Proteomes" id="UP000762676">
    <property type="component" value="Unassembled WGS sequence"/>
</dbReference>
<proteinExistence type="predicted"/>
<comment type="caution">
    <text evidence="1">The sequence shown here is derived from an EMBL/GenBank/DDBJ whole genome shotgun (WGS) entry which is preliminary data.</text>
</comment>
<keyword evidence="2" id="KW-1185">Reference proteome</keyword>
<dbReference type="EMBL" id="BMAT01013288">
    <property type="protein sequence ID" value="GFS09406.1"/>
    <property type="molecule type" value="Genomic_DNA"/>
</dbReference>